<dbReference type="PANTHER" id="PTHR43099:SF2">
    <property type="entry name" value="UPF0053 PROTEIN YRKA"/>
    <property type="match status" value="1"/>
</dbReference>
<keyword evidence="5 9" id="KW-1133">Transmembrane helix</keyword>
<dbReference type="InterPro" id="IPR051676">
    <property type="entry name" value="UPF0053_domain"/>
</dbReference>
<evidence type="ECO:0000256" key="1">
    <source>
        <dbReference type="ARBA" id="ARBA00004651"/>
    </source>
</evidence>
<keyword evidence="6 8" id="KW-0129">CBS domain</keyword>
<dbReference type="PROSITE" id="PS51371">
    <property type="entry name" value="CBS"/>
    <property type="match status" value="1"/>
</dbReference>
<evidence type="ECO:0000256" key="8">
    <source>
        <dbReference type="PROSITE-ProRule" id="PRU00703"/>
    </source>
</evidence>
<name>A0ABM7MB64_9GAMM</name>
<sequence length="448" mass="50072">MESLTTSVIVIVLLLIANGFFVAAEFALVKVRTLRVENLAKEGGVSARLTLRIKQNLEPYLAACQLGITMASLGLGWVGEPAVAKVLEPLFHSLGMPEEILHFSAFLIGFILFSSLHIVIGEQVPKTYAIRKPEPVSMWVAIPLHGFFIISYPLTKALNWSASSILRSMGVKEATHEEIFSDEELSEMIEASSVHGNLDGNKADMIQNMFSFDNRIVRDIMVPRSQIDWIDIDSDPEEIKKQIIELGHSRFPIVRGNLDDIVGMLLVKDLLHSNLNIEVERTLDIEQLARKSLILPEFMGLQKAFDQMRSERNHMALVVDEYGALSGIITLEDLIEEIVGEIADELDDEESSIKRLKFTVGFEVNGLTALHDFEKQTACKLNVVHNVSTLSGLIMSELSEIPKIGDKIVYEGWEFTVKSLEGNRADKIWAIMLDDSHKSDNEKGEDDV</sequence>
<dbReference type="SUPFAM" id="SSF54631">
    <property type="entry name" value="CBS-domain pair"/>
    <property type="match status" value="1"/>
</dbReference>
<dbReference type="CDD" id="cd04590">
    <property type="entry name" value="CBS_pair_CorC_HlyC_assoc"/>
    <property type="match status" value="1"/>
</dbReference>
<dbReference type="Pfam" id="PF01595">
    <property type="entry name" value="CNNM"/>
    <property type="match status" value="1"/>
</dbReference>
<evidence type="ECO:0000256" key="5">
    <source>
        <dbReference type="ARBA" id="ARBA00022989"/>
    </source>
</evidence>
<dbReference type="SUPFAM" id="SSF56176">
    <property type="entry name" value="FAD-binding/transporter-associated domain-like"/>
    <property type="match status" value="1"/>
</dbReference>
<feature type="domain" description="CNNM transmembrane" evidence="12">
    <location>
        <begin position="1"/>
        <end position="204"/>
    </location>
</feature>
<evidence type="ECO:0000313" key="13">
    <source>
        <dbReference type="EMBL" id="BCN92603.1"/>
    </source>
</evidence>
<comment type="subcellular location">
    <subcellularLocation>
        <location evidence="1">Cell membrane</location>
        <topology evidence="1">Multi-pass membrane protein</topology>
    </subcellularLocation>
</comment>
<accession>A0ABM7MB64</accession>
<protein>
    <submittedName>
        <fullName evidence="13">Membrane protein</fullName>
    </submittedName>
</protein>
<evidence type="ECO:0000259" key="11">
    <source>
        <dbReference type="PROSITE" id="PS51371"/>
    </source>
</evidence>
<dbReference type="InterPro" id="IPR016169">
    <property type="entry name" value="FAD-bd_PCMH_sub2"/>
</dbReference>
<evidence type="ECO:0000256" key="3">
    <source>
        <dbReference type="ARBA" id="ARBA00022692"/>
    </source>
</evidence>
<keyword evidence="3 9" id="KW-0812">Transmembrane</keyword>
<feature type="transmembrane region" description="Helical" evidence="10">
    <location>
        <begin position="6"/>
        <end position="29"/>
    </location>
</feature>
<keyword evidence="4" id="KW-0677">Repeat</keyword>
<dbReference type="Proteomes" id="UP001054820">
    <property type="component" value="Chromosome"/>
</dbReference>
<dbReference type="RefSeq" id="WP_237262294.1">
    <property type="nucleotide sequence ID" value="NZ_AP024202.1"/>
</dbReference>
<feature type="transmembrane region" description="Helical" evidence="10">
    <location>
        <begin position="100"/>
        <end position="124"/>
    </location>
</feature>
<dbReference type="InterPro" id="IPR000644">
    <property type="entry name" value="CBS_dom"/>
</dbReference>
<proteinExistence type="predicted"/>
<organism evidence="13 14">
    <name type="scientific">Thiomicrorhabdus immobilis</name>
    <dbReference type="NCBI Taxonomy" id="2791037"/>
    <lineage>
        <taxon>Bacteria</taxon>
        <taxon>Pseudomonadati</taxon>
        <taxon>Pseudomonadota</taxon>
        <taxon>Gammaproteobacteria</taxon>
        <taxon>Thiotrichales</taxon>
        <taxon>Piscirickettsiaceae</taxon>
        <taxon>Thiomicrorhabdus</taxon>
    </lineage>
</organism>
<evidence type="ECO:0000256" key="7">
    <source>
        <dbReference type="ARBA" id="ARBA00023136"/>
    </source>
</evidence>
<evidence type="ECO:0000256" key="10">
    <source>
        <dbReference type="SAM" id="Phobius"/>
    </source>
</evidence>
<dbReference type="Pfam" id="PF03471">
    <property type="entry name" value="CorC_HlyC"/>
    <property type="match status" value="1"/>
</dbReference>
<feature type="transmembrane region" description="Helical" evidence="10">
    <location>
        <begin position="136"/>
        <end position="154"/>
    </location>
</feature>
<dbReference type="InterPro" id="IPR044751">
    <property type="entry name" value="Ion_transp-like_CBS"/>
</dbReference>
<dbReference type="Gene3D" id="3.10.580.10">
    <property type="entry name" value="CBS-domain"/>
    <property type="match status" value="1"/>
</dbReference>
<evidence type="ECO:0000313" key="14">
    <source>
        <dbReference type="Proteomes" id="UP001054820"/>
    </source>
</evidence>
<evidence type="ECO:0000256" key="4">
    <source>
        <dbReference type="ARBA" id="ARBA00022737"/>
    </source>
</evidence>
<dbReference type="SMART" id="SM01091">
    <property type="entry name" value="CorC_HlyC"/>
    <property type="match status" value="1"/>
</dbReference>
<keyword evidence="7 9" id="KW-0472">Membrane</keyword>
<evidence type="ECO:0000259" key="12">
    <source>
        <dbReference type="PROSITE" id="PS51846"/>
    </source>
</evidence>
<feature type="domain" description="CBS" evidence="11">
    <location>
        <begin position="288"/>
        <end position="345"/>
    </location>
</feature>
<dbReference type="InterPro" id="IPR036318">
    <property type="entry name" value="FAD-bd_PCMH-like_sf"/>
</dbReference>
<dbReference type="PANTHER" id="PTHR43099">
    <property type="entry name" value="UPF0053 PROTEIN YRKA"/>
    <property type="match status" value="1"/>
</dbReference>
<evidence type="ECO:0000256" key="2">
    <source>
        <dbReference type="ARBA" id="ARBA00022475"/>
    </source>
</evidence>
<dbReference type="InterPro" id="IPR005170">
    <property type="entry name" value="Transptr-assoc_dom"/>
</dbReference>
<dbReference type="Gene3D" id="3.30.465.10">
    <property type="match status" value="1"/>
</dbReference>
<dbReference type="EMBL" id="AP024202">
    <property type="protein sequence ID" value="BCN92603.1"/>
    <property type="molecule type" value="Genomic_DNA"/>
</dbReference>
<dbReference type="InterPro" id="IPR046342">
    <property type="entry name" value="CBS_dom_sf"/>
</dbReference>
<dbReference type="SMART" id="SM00116">
    <property type="entry name" value="CBS"/>
    <property type="match status" value="2"/>
</dbReference>
<reference evidence="13" key="1">
    <citation type="journal article" date="2022" name="Arch. Microbiol.">
        <title>Thiomicrorhabdus immobilis sp. nov., a mesophilic sulfur-oxidizing bacterium isolated from sediment of a brackish lake in northern Japan.</title>
        <authorList>
            <person name="Kojima H."/>
            <person name="Mochizuki J."/>
            <person name="Kanda M."/>
            <person name="Watanabe T."/>
            <person name="Fukui M."/>
        </authorList>
    </citation>
    <scope>NUCLEOTIDE SEQUENCE</scope>
    <source>
        <strain evidence="13">Am19</strain>
    </source>
</reference>
<gene>
    <name evidence="13" type="ORF">THMIRHAM_03880</name>
</gene>
<evidence type="ECO:0000256" key="9">
    <source>
        <dbReference type="PROSITE-ProRule" id="PRU01193"/>
    </source>
</evidence>
<keyword evidence="2" id="KW-1003">Cell membrane</keyword>
<evidence type="ECO:0000256" key="6">
    <source>
        <dbReference type="ARBA" id="ARBA00023122"/>
    </source>
</evidence>
<dbReference type="PROSITE" id="PS51846">
    <property type="entry name" value="CNNM"/>
    <property type="match status" value="1"/>
</dbReference>
<keyword evidence="14" id="KW-1185">Reference proteome</keyword>
<dbReference type="Pfam" id="PF00571">
    <property type="entry name" value="CBS"/>
    <property type="match status" value="2"/>
</dbReference>
<dbReference type="InterPro" id="IPR002550">
    <property type="entry name" value="CNNM"/>
</dbReference>